<keyword evidence="2" id="KW-1185">Reference proteome</keyword>
<reference evidence="1" key="1">
    <citation type="journal article" date="2022" name="bioRxiv">
        <title>Sequencing and chromosome-scale assembly of the giantPleurodeles waltlgenome.</title>
        <authorList>
            <person name="Brown T."/>
            <person name="Elewa A."/>
            <person name="Iarovenko S."/>
            <person name="Subramanian E."/>
            <person name="Araus A.J."/>
            <person name="Petzold A."/>
            <person name="Susuki M."/>
            <person name="Suzuki K.-i.T."/>
            <person name="Hayashi T."/>
            <person name="Toyoda A."/>
            <person name="Oliveira C."/>
            <person name="Osipova E."/>
            <person name="Leigh N.D."/>
            <person name="Simon A."/>
            <person name="Yun M.H."/>
        </authorList>
    </citation>
    <scope>NUCLEOTIDE SEQUENCE</scope>
    <source>
        <strain evidence="1">20211129_DDA</strain>
        <tissue evidence="1">Liver</tissue>
    </source>
</reference>
<dbReference type="CDD" id="cd09275">
    <property type="entry name" value="RNase_HI_RT_DIRS1"/>
    <property type="match status" value="1"/>
</dbReference>
<organism evidence="1 2">
    <name type="scientific">Pleurodeles waltl</name>
    <name type="common">Iberian ribbed newt</name>
    <dbReference type="NCBI Taxonomy" id="8319"/>
    <lineage>
        <taxon>Eukaryota</taxon>
        <taxon>Metazoa</taxon>
        <taxon>Chordata</taxon>
        <taxon>Craniata</taxon>
        <taxon>Vertebrata</taxon>
        <taxon>Euteleostomi</taxon>
        <taxon>Amphibia</taxon>
        <taxon>Batrachia</taxon>
        <taxon>Caudata</taxon>
        <taxon>Salamandroidea</taxon>
        <taxon>Salamandridae</taxon>
        <taxon>Pleurodelinae</taxon>
        <taxon>Pleurodeles</taxon>
    </lineage>
</organism>
<gene>
    <name evidence="1" type="ORF">NDU88_003237</name>
</gene>
<sequence>MCSFSPTLRDLRGLGFIGRGAGVRKNGRMNGSCSIAFLERFPLIVAVCMWGNELRHSRVLFRVDNLAMVQMVNRQSAREARVLQLMHVFVLQCLRNDIFFRARHVPGINNDIADALSRSQWERFHG</sequence>
<proteinExistence type="predicted"/>
<accession>A0AAV7TMY4</accession>
<protein>
    <recommendedName>
        <fullName evidence="3">RNase H type-1 domain-containing protein</fullName>
    </recommendedName>
</protein>
<dbReference type="PANTHER" id="PTHR33050:SF8">
    <property type="entry name" value="REVERSE TRANSCRIPTASE DOMAIN-CONTAINING PROTEIN"/>
    <property type="match status" value="1"/>
</dbReference>
<dbReference type="Proteomes" id="UP001066276">
    <property type="component" value="Chromosome 3_2"/>
</dbReference>
<name>A0AAV7TMY4_PLEWA</name>
<evidence type="ECO:0000313" key="2">
    <source>
        <dbReference type="Proteomes" id="UP001066276"/>
    </source>
</evidence>
<dbReference type="EMBL" id="JANPWB010000006">
    <property type="protein sequence ID" value="KAJ1177987.1"/>
    <property type="molecule type" value="Genomic_DNA"/>
</dbReference>
<evidence type="ECO:0000313" key="1">
    <source>
        <dbReference type="EMBL" id="KAJ1177987.1"/>
    </source>
</evidence>
<evidence type="ECO:0008006" key="3">
    <source>
        <dbReference type="Google" id="ProtNLM"/>
    </source>
</evidence>
<dbReference type="PANTHER" id="PTHR33050">
    <property type="entry name" value="REVERSE TRANSCRIPTASE DOMAIN-CONTAINING PROTEIN"/>
    <property type="match status" value="1"/>
</dbReference>
<dbReference type="AlphaFoldDB" id="A0AAV7TMY4"/>
<dbReference type="InterPro" id="IPR052055">
    <property type="entry name" value="Hepadnavirus_pol/RT"/>
</dbReference>
<comment type="caution">
    <text evidence="1">The sequence shown here is derived from an EMBL/GenBank/DDBJ whole genome shotgun (WGS) entry which is preliminary data.</text>
</comment>